<dbReference type="PANTHER" id="PTHR13522:SF3">
    <property type="entry name" value="U6 SNRNA PHOSPHODIESTERASE 1"/>
    <property type="match status" value="1"/>
</dbReference>
<evidence type="ECO:0000256" key="3">
    <source>
        <dbReference type="ARBA" id="ARBA00023239"/>
    </source>
</evidence>
<keyword evidence="2" id="KW-0378">Hydrolase</keyword>
<keyword evidence="4" id="KW-0539">Nucleus</keyword>
<dbReference type="STRING" id="2880.D7FRL4"/>
<proteinExistence type="predicted"/>
<dbReference type="InterPro" id="IPR027521">
    <property type="entry name" value="Usb1"/>
</dbReference>
<evidence type="ECO:0000313" key="9">
    <source>
        <dbReference type="Proteomes" id="UP000002630"/>
    </source>
</evidence>
<evidence type="ECO:0000256" key="1">
    <source>
        <dbReference type="ARBA" id="ARBA00022722"/>
    </source>
</evidence>
<dbReference type="AlphaFoldDB" id="D7FRL4"/>
<dbReference type="GO" id="GO:0034477">
    <property type="term" value="P:U6 snRNA 3'-end processing"/>
    <property type="evidence" value="ECO:0007669"/>
    <property type="project" value="InterPro"/>
</dbReference>
<protein>
    <recommendedName>
        <fullName evidence="5">U6 snRNA phosphodiesterase 1</fullName>
    </recommendedName>
    <alternativeName>
        <fullName evidence="6">3'-5' RNA exonuclease USB1</fullName>
    </alternativeName>
</protein>
<evidence type="ECO:0000256" key="2">
    <source>
        <dbReference type="ARBA" id="ARBA00022801"/>
    </source>
</evidence>
<evidence type="ECO:0000256" key="7">
    <source>
        <dbReference type="SAM" id="MobiDB-lite"/>
    </source>
</evidence>
<feature type="region of interest" description="Disordered" evidence="7">
    <location>
        <begin position="1"/>
        <end position="29"/>
    </location>
</feature>
<feature type="compositionally biased region" description="Basic and acidic residues" evidence="7">
    <location>
        <begin position="14"/>
        <end position="23"/>
    </location>
</feature>
<dbReference type="OrthoDB" id="49151at2759"/>
<dbReference type="PANTHER" id="PTHR13522">
    <property type="entry name" value="U6 SNRNA PHOSPHODIESTERASE 1"/>
    <property type="match status" value="1"/>
</dbReference>
<keyword evidence="3" id="KW-0456">Lyase</keyword>
<feature type="compositionally biased region" description="Basic and acidic residues" evidence="7">
    <location>
        <begin position="118"/>
        <end position="128"/>
    </location>
</feature>
<dbReference type="Pfam" id="PF09749">
    <property type="entry name" value="HVSL"/>
    <property type="match status" value="1"/>
</dbReference>
<gene>
    <name evidence="8" type="ORF">Esi_0216_0019</name>
</gene>
<name>D7FRL4_ECTSI</name>
<dbReference type="Gene3D" id="3.90.1140.10">
    <property type="entry name" value="Cyclic phosphodiesterase"/>
    <property type="match status" value="1"/>
</dbReference>
<dbReference type="EMBL" id="FN649751">
    <property type="protein sequence ID" value="CBJ30805.1"/>
    <property type="molecule type" value="Genomic_DNA"/>
</dbReference>
<keyword evidence="9" id="KW-1185">Reference proteome</keyword>
<evidence type="ECO:0000256" key="5">
    <source>
        <dbReference type="ARBA" id="ARBA00029543"/>
    </source>
</evidence>
<accession>D7FRL4</accession>
<dbReference type="GO" id="GO:0000175">
    <property type="term" value="F:3'-5'-RNA exonuclease activity"/>
    <property type="evidence" value="ECO:0007669"/>
    <property type="project" value="TreeGrafter"/>
</dbReference>
<evidence type="ECO:0000313" key="8">
    <source>
        <dbReference type="EMBL" id="CBJ30805.1"/>
    </source>
</evidence>
<sequence length="292" mass="32644">MDHLLEAYASSSSEDEKIEEKDPNPSVLGGLPSELLTIFKDSASRHDSLRAATEYDLATERRRAEERAGNIRWVRRFPHERGNWPTHVFIPVPNSAAFKSMAEASVSHFRQRLATAWREGHGRAEGGKGGKKRTRDGRQRSNQASASSAGKLDPPEVVMNDMDPSGRQHLSLSKTTALRAHQINPFVRGLKEAVKSSRSFTASFVSGYDVLVNEDKTRSFVCLRVRGGRQMVLSLIAKVDPLMRRFKQSEYYEVIIMHEGDRTTSLALSMHLPTFAALFVHPLTFHAASSEV</sequence>
<dbReference type="GO" id="GO:0016829">
    <property type="term" value="F:lyase activity"/>
    <property type="evidence" value="ECO:0007669"/>
    <property type="project" value="UniProtKB-KW"/>
</dbReference>
<dbReference type="InParanoid" id="D7FRL4"/>
<evidence type="ECO:0000256" key="4">
    <source>
        <dbReference type="ARBA" id="ARBA00023242"/>
    </source>
</evidence>
<evidence type="ECO:0000256" key="6">
    <source>
        <dbReference type="ARBA" id="ARBA00030030"/>
    </source>
</evidence>
<dbReference type="GO" id="GO:0005634">
    <property type="term" value="C:nucleus"/>
    <property type="evidence" value="ECO:0007669"/>
    <property type="project" value="TreeGrafter"/>
</dbReference>
<keyword evidence="1" id="KW-0540">Nuclease</keyword>
<organism evidence="8 9">
    <name type="scientific">Ectocarpus siliculosus</name>
    <name type="common">Brown alga</name>
    <name type="synonym">Conferva siliculosa</name>
    <dbReference type="NCBI Taxonomy" id="2880"/>
    <lineage>
        <taxon>Eukaryota</taxon>
        <taxon>Sar</taxon>
        <taxon>Stramenopiles</taxon>
        <taxon>Ochrophyta</taxon>
        <taxon>PX clade</taxon>
        <taxon>Phaeophyceae</taxon>
        <taxon>Ectocarpales</taxon>
        <taxon>Ectocarpaceae</taxon>
        <taxon>Ectocarpus</taxon>
    </lineage>
</organism>
<dbReference type="EMBL" id="FN648394">
    <property type="protein sequence ID" value="CBJ30805.1"/>
    <property type="molecule type" value="Genomic_DNA"/>
</dbReference>
<reference evidence="8 9" key="1">
    <citation type="journal article" date="2010" name="Nature">
        <title>The Ectocarpus genome and the independent evolution of multicellularity in brown algae.</title>
        <authorList>
            <person name="Cock J.M."/>
            <person name="Sterck L."/>
            <person name="Rouze P."/>
            <person name="Scornet D."/>
            <person name="Allen A.E."/>
            <person name="Amoutzias G."/>
            <person name="Anthouard V."/>
            <person name="Artiguenave F."/>
            <person name="Aury J.M."/>
            <person name="Badger J.H."/>
            <person name="Beszteri B."/>
            <person name="Billiau K."/>
            <person name="Bonnet E."/>
            <person name="Bothwell J.H."/>
            <person name="Bowler C."/>
            <person name="Boyen C."/>
            <person name="Brownlee C."/>
            <person name="Carrano C.J."/>
            <person name="Charrier B."/>
            <person name="Cho G.Y."/>
            <person name="Coelho S.M."/>
            <person name="Collen J."/>
            <person name="Corre E."/>
            <person name="Da Silva C."/>
            <person name="Delage L."/>
            <person name="Delaroque N."/>
            <person name="Dittami S.M."/>
            <person name="Doulbeau S."/>
            <person name="Elias M."/>
            <person name="Farnham G."/>
            <person name="Gachon C.M."/>
            <person name="Gschloessl B."/>
            <person name="Heesch S."/>
            <person name="Jabbari K."/>
            <person name="Jubin C."/>
            <person name="Kawai H."/>
            <person name="Kimura K."/>
            <person name="Kloareg B."/>
            <person name="Kupper F.C."/>
            <person name="Lang D."/>
            <person name="Le Bail A."/>
            <person name="Leblanc C."/>
            <person name="Lerouge P."/>
            <person name="Lohr M."/>
            <person name="Lopez P.J."/>
            <person name="Martens C."/>
            <person name="Maumus F."/>
            <person name="Michel G."/>
            <person name="Miranda-Saavedra D."/>
            <person name="Morales J."/>
            <person name="Moreau H."/>
            <person name="Motomura T."/>
            <person name="Nagasato C."/>
            <person name="Napoli C.A."/>
            <person name="Nelson D.R."/>
            <person name="Nyvall-Collen P."/>
            <person name="Peters A.F."/>
            <person name="Pommier C."/>
            <person name="Potin P."/>
            <person name="Poulain J."/>
            <person name="Quesneville H."/>
            <person name="Read B."/>
            <person name="Rensing S.A."/>
            <person name="Ritter A."/>
            <person name="Rousvoal S."/>
            <person name="Samanta M."/>
            <person name="Samson G."/>
            <person name="Schroeder D.C."/>
            <person name="Segurens B."/>
            <person name="Strittmatter M."/>
            <person name="Tonon T."/>
            <person name="Tregear J.W."/>
            <person name="Valentin K."/>
            <person name="von Dassow P."/>
            <person name="Yamagishi T."/>
            <person name="Van de Peer Y."/>
            <person name="Wincker P."/>
        </authorList>
    </citation>
    <scope>NUCLEOTIDE SEQUENCE [LARGE SCALE GENOMIC DNA]</scope>
    <source>
        <strain evidence="9">Ec32 / CCAP1310/4</strain>
    </source>
</reference>
<feature type="region of interest" description="Disordered" evidence="7">
    <location>
        <begin position="117"/>
        <end position="170"/>
    </location>
</feature>
<dbReference type="Proteomes" id="UP000002630">
    <property type="component" value="Linkage Group LG26"/>
</dbReference>
<dbReference type="eggNOG" id="KOG3102">
    <property type="taxonomic scope" value="Eukaryota"/>
</dbReference>